<name>A0AAW1LUZ9_POPJA</name>
<evidence type="ECO:0000313" key="7">
    <source>
        <dbReference type="EMBL" id="KAK9737660.1"/>
    </source>
</evidence>
<comment type="caution">
    <text evidence="7">The sequence shown here is derived from an EMBL/GenBank/DDBJ whole genome shotgun (WGS) entry which is preliminary data.</text>
</comment>
<feature type="transmembrane region" description="Helical" evidence="6">
    <location>
        <begin position="322"/>
        <end position="347"/>
    </location>
</feature>
<dbReference type="Proteomes" id="UP001458880">
    <property type="component" value="Unassembled WGS sequence"/>
</dbReference>
<evidence type="ECO:0000256" key="6">
    <source>
        <dbReference type="SAM" id="Phobius"/>
    </source>
</evidence>
<comment type="subcellular location">
    <subcellularLocation>
        <location evidence="1">Membrane</location>
    </subcellularLocation>
</comment>
<dbReference type="GO" id="GO:0005765">
    <property type="term" value="C:lysosomal membrane"/>
    <property type="evidence" value="ECO:0007669"/>
    <property type="project" value="InterPro"/>
</dbReference>
<dbReference type="AlphaFoldDB" id="A0AAW1LUZ9"/>
<accession>A0AAW1LUZ9</accession>
<dbReference type="PANTHER" id="PTHR13064">
    <property type="entry name" value="TRANSMEMBRANE PROTEIN 9 FAMILY MEMBER"/>
    <property type="match status" value="1"/>
</dbReference>
<keyword evidence="5 6" id="KW-0472">Membrane</keyword>
<reference evidence="7 8" key="1">
    <citation type="journal article" date="2024" name="BMC Genomics">
        <title>De novo assembly and annotation of Popillia japonica's genome with initial clues to its potential as an invasive pest.</title>
        <authorList>
            <person name="Cucini C."/>
            <person name="Boschi S."/>
            <person name="Funari R."/>
            <person name="Cardaioli E."/>
            <person name="Iannotti N."/>
            <person name="Marturano G."/>
            <person name="Paoli F."/>
            <person name="Bruttini M."/>
            <person name="Carapelli A."/>
            <person name="Frati F."/>
            <person name="Nardi F."/>
        </authorList>
    </citation>
    <scope>NUCLEOTIDE SEQUENCE [LARGE SCALE GENOMIC DNA]</scope>
    <source>
        <strain evidence="7">DMR45628</strain>
    </source>
</reference>
<sequence length="449" mass="50484">MEGKKRRGAARYCAVTKAWRQRNVEVQQGIVLFHPAKIILLAMRVIASFLSPNKQTGKIPDLAEQSHNVGEANIEVDITVDTATQIAHKEMDVCQTQVHVLPDAELTPEAVDDYISEPGAADDVFVPKPGPSHRSLLTQNTPRKTKLRRELLKVKRRVLRLQPAPPRKTKLRRELLKVKRRVLRLQPAPEAIPTKQGFLKQCDIHLSSELAAIVKFNEIDILEMKTTVALAVLFIFITSVKGQIYENNRCKCICPSVASVNTNSNSTQPSSTSNNLIIVNVPPNKCNCDGVIIPKLGDAIKGKEQEFCPRCECKYENRNITIIKVVVIIVIWVISILVIYMAFLIILDPLLNKRVKGNYQEHTNEELSLSYVNPLSVSEDLNKEHTAAVKPVKHGSTEDETAAGIGGPMSHNMSVRGNVFNRVGHEQDKWKKQVKEQRRNIYDRHTMLN</sequence>
<evidence type="ECO:0000256" key="5">
    <source>
        <dbReference type="ARBA" id="ARBA00023136"/>
    </source>
</evidence>
<dbReference type="EMBL" id="JASPKY010000097">
    <property type="protein sequence ID" value="KAK9737660.1"/>
    <property type="molecule type" value="Genomic_DNA"/>
</dbReference>
<keyword evidence="4 6" id="KW-1133">Transmembrane helix</keyword>
<evidence type="ECO:0000256" key="4">
    <source>
        <dbReference type="ARBA" id="ARBA00022989"/>
    </source>
</evidence>
<evidence type="ECO:0000256" key="1">
    <source>
        <dbReference type="ARBA" id="ARBA00004370"/>
    </source>
</evidence>
<keyword evidence="8" id="KW-1185">Reference proteome</keyword>
<organism evidence="7 8">
    <name type="scientific">Popillia japonica</name>
    <name type="common">Japanese beetle</name>
    <dbReference type="NCBI Taxonomy" id="7064"/>
    <lineage>
        <taxon>Eukaryota</taxon>
        <taxon>Metazoa</taxon>
        <taxon>Ecdysozoa</taxon>
        <taxon>Arthropoda</taxon>
        <taxon>Hexapoda</taxon>
        <taxon>Insecta</taxon>
        <taxon>Pterygota</taxon>
        <taxon>Neoptera</taxon>
        <taxon>Endopterygota</taxon>
        <taxon>Coleoptera</taxon>
        <taxon>Polyphaga</taxon>
        <taxon>Scarabaeiformia</taxon>
        <taxon>Scarabaeidae</taxon>
        <taxon>Rutelinae</taxon>
        <taxon>Popillia</taxon>
    </lineage>
</organism>
<protein>
    <submittedName>
        <fullName evidence="7">TMEM9</fullName>
    </submittedName>
</protein>
<gene>
    <name evidence="7" type="ORF">QE152_g10573</name>
</gene>
<dbReference type="Pfam" id="PF05434">
    <property type="entry name" value="Tmemb_9"/>
    <property type="match status" value="1"/>
</dbReference>
<comment type="similarity">
    <text evidence="2">Belongs to the TMEM9 family.</text>
</comment>
<evidence type="ECO:0000256" key="3">
    <source>
        <dbReference type="ARBA" id="ARBA00022692"/>
    </source>
</evidence>
<dbReference type="PANTHER" id="PTHR13064:SF6">
    <property type="entry name" value="TRANSMEMBRANE PROTEIN 9"/>
    <property type="match status" value="1"/>
</dbReference>
<evidence type="ECO:0000313" key="8">
    <source>
        <dbReference type="Proteomes" id="UP001458880"/>
    </source>
</evidence>
<keyword evidence="3 6" id="KW-0812">Transmembrane</keyword>
<evidence type="ECO:0000256" key="2">
    <source>
        <dbReference type="ARBA" id="ARBA00007264"/>
    </source>
</evidence>
<dbReference type="InterPro" id="IPR008853">
    <property type="entry name" value="TMEM9/TMEM9B"/>
</dbReference>
<proteinExistence type="inferred from homology"/>